<proteinExistence type="predicted"/>
<dbReference type="EMBL" id="LR796620">
    <property type="protein sequence ID" value="CAB4154772.1"/>
    <property type="molecule type" value="Genomic_DNA"/>
</dbReference>
<gene>
    <name evidence="1" type="ORF">UFOVP642_29</name>
</gene>
<reference evidence="1" key="1">
    <citation type="submission" date="2020-04" db="EMBL/GenBank/DDBJ databases">
        <authorList>
            <person name="Chiriac C."/>
            <person name="Salcher M."/>
            <person name="Ghai R."/>
            <person name="Kavagutti S V."/>
        </authorList>
    </citation>
    <scope>NUCLEOTIDE SEQUENCE</scope>
</reference>
<organism evidence="1">
    <name type="scientific">uncultured Caudovirales phage</name>
    <dbReference type="NCBI Taxonomy" id="2100421"/>
    <lineage>
        <taxon>Viruses</taxon>
        <taxon>Duplodnaviria</taxon>
        <taxon>Heunggongvirae</taxon>
        <taxon>Uroviricota</taxon>
        <taxon>Caudoviricetes</taxon>
        <taxon>Peduoviridae</taxon>
        <taxon>Maltschvirus</taxon>
        <taxon>Maltschvirus maltsch</taxon>
    </lineage>
</organism>
<accession>A0A6J5N8E7</accession>
<name>A0A6J5N8E7_9CAUD</name>
<evidence type="ECO:0000313" key="1">
    <source>
        <dbReference type="EMBL" id="CAB4154772.1"/>
    </source>
</evidence>
<sequence>MPSKQPRSELVRGKYSSQLGAARFQKGFTPAPEFFRQQGLELMRVKSQDFRELDIIFRPESKFWHMSLYFSKRTWAVIENQGLMTNVVEPGEYLIARNNG</sequence>
<protein>
    <submittedName>
        <fullName evidence="1">Uncharacterized protein</fullName>
    </submittedName>
</protein>